<feature type="compositionally biased region" description="Basic and acidic residues" evidence="1">
    <location>
        <begin position="45"/>
        <end position="54"/>
    </location>
</feature>
<name>A0A2S8SNU3_9BACT</name>
<evidence type="ECO:0000256" key="1">
    <source>
        <dbReference type="SAM" id="MobiDB-lite"/>
    </source>
</evidence>
<gene>
    <name evidence="2" type="ORF">B1R32_13414</name>
</gene>
<comment type="caution">
    <text evidence="2">The sequence shown here is derived from an EMBL/GenBank/DDBJ whole genome shotgun (WGS) entry which is preliminary data.</text>
</comment>
<dbReference type="AlphaFoldDB" id="A0A2S8SNU3"/>
<sequence>MSLCGYASPLDGNSATLFEPLAEFPHTAYVNESSTTTESSGRRKRSEEARRTKV</sequence>
<reference evidence="2 3" key="1">
    <citation type="journal article" date="2018" name="Syst. Appl. Microbiol.">
        <title>Abditibacterium utsteinense sp. nov., the first cultivated member of candidate phylum FBP, isolated from ice-free Antarctic soil samples.</title>
        <authorList>
            <person name="Tahon G."/>
            <person name="Tytgat B."/>
            <person name="Lebbe L."/>
            <person name="Carlier A."/>
            <person name="Willems A."/>
        </authorList>
    </citation>
    <scope>NUCLEOTIDE SEQUENCE [LARGE SCALE GENOMIC DNA]</scope>
    <source>
        <strain evidence="2 3">LMG 29911</strain>
    </source>
</reference>
<evidence type="ECO:0000313" key="3">
    <source>
        <dbReference type="Proteomes" id="UP000237684"/>
    </source>
</evidence>
<dbReference type="EMBL" id="NIGF01000034">
    <property type="protein sequence ID" value="PQV62456.1"/>
    <property type="molecule type" value="Genomic_DNA"/>
</dbReference>
<feature type="region of interest" description="Disordered" evidence="1">
    <location>
        <begin position="29"/>
        <end position="54"/>
    </location>
</feature>
<accession>A0A2S8SNU3</accession>
<organism evidence="2 3">
    <name type="scientific">Abditibacterium utsteinense</name>
    <dbReference type="NCBI Taxonomy" id="1960156"/>
    <lineage>
        <taxon>Bacteria</taxon>
        <taxon>Pseudomonadati</taxon>
        <taxon>Abditibacteriota</taxon>
        <taxon>Abditibacteriia</taxon>
        <taxon>Abditibacteriales</taxon>
        <taxon>Abditibacteriaceae</taxon>
        <taxon>Abditibacterium</taxon>
    </lineage>
</organism>
<protein>
    <submittedName>
        <fullName evidence="2">Uncharacterized protein</fullName>
    </submittedName>
</protein>
<proteinExistence type="predicted"/>
<keyword evidence="3" id="KW-1185">Reference proteome</keyword>
<evidence type="ECO:0000313" key="2">
    <source>
        <dbReference type="EMBL" id="PQV62456.1"/>
    </source>
</evidence>
<dbReference type="InParanoid" id="A0A2S8SNU3"/>
<dbReference type="Proteomes" id="UP000237684">
    <property type="component" value="Unassembled WGS sequence"/>
</dbReference>